<proteinExistence type="predicted"/>
<dbReference type="Proteomes" id="UP000286746">
    <property type="component" value="Unassembled WGS sequence"/>
</dbReference>
<dbReference type="PANTHER" id="PTHR33204">
    <property type="entry name" value="TRANSCRIPTIONAL REGULATOR, MARR FAMILY"/>
    <property type="match status" value="1"/>
</dbReference>
<name>A0A401VXR8_STREY</name>
<dbReference type="PANTHER" id="PTHR33204:SF18">
    <property type="entry name" value="TRANSCRIPTIONAL REGULATORY PROTEIN"/>
    <property type="match status" value="1"/>
</dbReference>
<accession>A0A401VXR8</accession>
<dbReference type="InterPro" id="IPR036388">
    <property type="entry name" value="WH-like_DNA-bd_sf"/>
</dbReference>
<evidence type="ECO:0000313" key="3">
    <source>
        <dbReference type="Proteomes" id="UP000286746"/>
    </source>
</evidence>
<dbReference type="SUPFAM" id="SSF46785">
    <property type="entry name" value="Winged helix' DNA-binding domain"/>
    <property type="match status" value="1"/>
</dbReference>
<comment type="caution">
    <text evidence="2">The sequence shown here is derived from an EMBL/GenBank/DDBJ whole genome shotgun (WGS) entry which is preliminary data.</text>
</comment>
<dbReference type="AlphaFoldDB" id="A0A401VXR8"/>
<dbReference type="InterPro" id="IPR036390">
    <property type="entry name" value="WH_DNA-bd_sf"/>
</dbReference>
<evidence type="ECO:0000256" key="1">
    <source>
        <dbReference type="SAM" id="MobiDB-lite"/>
    </source>
</evidence>
<gene>
    <name evidence="2" type="ORF">GKJPGBOP_01492</name>
</gene>
<protein>
    <recommendedName>
        <fullName evidence="4">Transcriptional regulator</fullName>
    </recommendedName>
</protein>
<dbReference type="RefSeq" id="WP_125053029.1">
    <property type="nucleotide sequence ID" value="NZ_BHZD01000001.1"/>
</dbReference>
<evidence type="ECO:0008006" key="4">
    <source>
        <dbReference type="Google" id="ProtNLM"/>
    </source>
</evidence>
<evidence type="ECO:0000313" key="2">
    <source>
        <dbReference type="EMBL" id="GCD41835.1"/>
    </source>
</evidence>
<organism evidence="2 3">
    <name type="scientific">Streptomyces paromomycinus</name>
    <name type="common">Streptomyces rimosus subsp. paromomycinus</name>
    <dbReference type="NCBI Taxonomy" id="92743"/>
    <lineage>
        <taxon>Bacteria</taxon>
        <taxon>Bacillati</taxon>
        <taxon>Actinomycetota</taxon>
        <taxon>Actinomycetes</taxon>
        <taxon>Kitasatosporales</taxon>
        <taxon>Streptomycetaceae</taxon>
        <taxon>Streptomyces</taxon>
    </lineage>
</organism>
<keyword evidence="3" id="KW-1185">Reference proteome</keyword>
<sequence length="218" mass="23999">MTGTEHIARAAELLSRQWTTRVISEIDHNGPLPRRMAARTFTDLPRTGIHYALPTLRHRGLLTVAEHDGRTCYLLTEAGEGLGDLYEALARWSRTHHHPGTATDFVTRVEAGLELLKDRRVLTALTADQPAAPPDTAGTEPDTLTQANLAEPTGERTWRLTQAGQDLRGPYAELAAWTAAHAHLIDAVPPRRSALGTRLPQPPRTTTAFARTTTRRTT</sequence>
<dbReference type="Gene3D" id="1.10.10.10">
    <property type="entry name" value="Winged helix-like DNA-binding domain superfamily/Winged helix DNA-binding domain"/>
    <property type="match status" value="1"/>
</dbReference>
<reference evidence="2 3" key="1">
    <citation type="submission" date="2018-11" db="EMBL/GenBank/DDBJ databases">
        <title>Whole genome sequence of Streptomyces paromomycinus NBRC 15454(T).</title>
        <authorList>
            <person name="Komaki H."/>
            <person name="Tamura T."/>
        </authorList>
    </citation>
    <scope>NUCLEOTIDE SEQUENCE [LARGE SCALE GENOMIC DNA]</scope>
    <source>
        <strain evidence="2 3">NBRC 15454</strain>
    </source>
</reference>
<dbReference type="EMBL" id="BHZD01000001">
    <property type="protein sequence ID" value="GCD41835.1"/>
    <property type="molecule type" value="Genomic_DNA"/>
</dbReference>
<feature type="region of interest" description="Disordered" evidence="1">
    <location>
        <begin position="193"/>
        <end position="218"/>
    </location>
</feature>